<accession>A0A5D2TXG6</accession>
<gene>
    <name evidence="1" type="ORF">E1A91_D08G187600v1</name>
</gene>
<dbReference type="AlphaFoldDB" id="A0A5D2TXG6"/>
<sequence length="31" mass="3834">MLPTLHKQRDINFTYRLFVPLQDDCVRYHLT</sequence>
<dbReference type="Proteomes" id="UP000323597">
    <property type="component" value="Chromosome D08"/>
</dbReference>
<dbReference type="EMBL" id="CM017656">
    <property type="protein sequence ID" value="TYI69932.1"/>
    <property type="molecule type" value="Genomic_DNA"/>
</dbReference>
<reference evidence="1 2" key="1">
    <citation type="submission" date="2019-07" db="EMBL/GenBank/DDBJ databases">
        <title>WGS assembly of Gossypium mustelinum.</title>
        <authorList>
            <person name="Chen Z.J."/>
            <person name="Sreedasyam A."/>
            <person name="Ando A."/>
            <person name="Song Q."/>
            <person name="De L."/>
            <person name="Hulse-Kemp A."/>
            <person name="Ding M."/>
            <person name="Ye W."/>
            <person name="Kirkbride R."/>
            <person name="Jenkins J."/>
            <person name="Plott C."/>
            <person name="Lovell J."/>
            <person name="Lin Y.-M."/>
            <person name="Vaughn R."/>
            <person name="Liu B."/>
            <person name="Li W."/>
            <person name="Simpson S."/>
            <person name="Scheffler B."/>
            <person name="Saski C."/>
            <person name="Grover C."/>
            <person name="Hu G."/>
            <person name="Conover J."/>
            <person name="Carlson J."/>
            <person name="Shu S."/>
            <person name="Boston L."/>
            <person name="Williams M."/>
            <person name="Peterson D."/>
            <person name="Mcgee K."/>
            <person name="Jones D."/>
            <person name="Wendel J."/>
            <person name="Stelly D."/>
            <person name="Grimwood J."/>
            <person name="Schmutz J."/>
        </authorList>
    </citation>
    <scope>NUCLEOTIDE SEQUENCE [LARGE SCALE GENOMIC DNA]</scope>
    <source>
        <strain evidence="1">1408120.09</strain>
    </source>
</reference>
<organism evidence="1 2">
    <name type="scientific">Gossypium mustelinum</name>
    <name type="common">Cotton</name>
    <name type="synonym">Gossypium caicoense</name>
    <dbReference type="NCBI Taxonomy" id="34275"/>
    <lineage>
        <taxon>Eukaryota</taxon>
        <taxon>Viridiplantae</taxon>
        <taxon>Streptophyta</taxon>
        <taxon>Embryophyta</taxon>
        <taxon>Tracheophyta</taxon>
        <taxon>Spermatophyta</taxon>
        <taxon>Magnoliopsida</taxon>
        <taxon>eudicotyledons</taxon>
        <taxon>Gunneridae</taxon>
        <taxon>Pentapetalae</taxon>
        <taxon>rosids</taxon>
        <taxon>malvids</taxon>
        <taxon>Malvales</taxon>
        <taxon>Malvaceae</taxon>
        <taxon>Malvoideae</taxon>
        <taxon>Gossypium</taxon>
    </lineage>
</organism>
<protein>
    <submittedName>
        <fullName evidence="1">Uncharacterized protein</fullName>
    </submittedName>
</protein>
<evidence type="ECO:0000313" key="1">
    <source>
        <dbReference type="EMBL" id="TYI69932.1"/>
    </source>
</evidence>
<evidence type="ECO:0000313" key="2">
    <source>
        <dbReference type="Proteomes" id="UP000323597"/>
    </source>
</evidence>
<keyword evidence="2" id="KW-1185">Reference proteome</keyword>
<proteinExistence type="predicted"/>
<name>A0A5D2TXG6_GOSMU</name>